<dbReference type="InterPro" id="IPR016131">
    <property type="entry name" value="Haemerythrin_Fe_BS"/>
</dbReference>
<keyword evidence="2" id="KW-0813">Transport</keyword>
<evidence type="ECO:0000259" key="5">
    <source>
        <dbReference type="Pfam" id="PF01814"/>
    </source>
</evidence>
<reference evidence="6 7" key="1">
    <citation type="submission" date="2017-10" db="EMBL/GenBank/DDBJ databases">
        <title>Genomics of the genus Arcobacter.</title>
        <authorList>
            <person name="Perez-Cataluna A."/>
            <person name="Figueras M.J."/>
        </authorList>
    </citation>
    <scope>NUCLEOTIDE SEQUENCE [LARGE SCALE GENOMIC DNA]</scope>
    <source>
        <strain evidence="6 7">CECT 8993</strain>
    </source>
</reference>
<accession>A0A4Q0YGD8</accession>
<dbReference type="CDD" id="cd12107">
    <property type="entry name" value="Hemerythrin"/>
    <property type="match status" value="1"/>
</dbReference>
<dbReference type="InterPro" id="IPR050669">
    <property type="entry name" value="Hemerythrin"/>
</dbReference>
<evidence type="ECO:0000313" key="7">
    <source>
        <dbReference type="Proteomes" id="UP000290172"/>
    </source>
</evidence>
<dbReference type="InterPro" id="IPR012827">
    <property type="entry name" value="Hemerythrin_metal-bd"/>
</dbReference>
<comment type="similarity">
    <text evidence="1">Belongs to the hemerythrin family.</text>
</comment>
<gene>
    <name evidence="6" type="ORF">CRV08_04945</name>
</gene>
<dbReference type="PANTHER" id="PTHR37164">
    <property type="entry name" value="BACTERIOHEMERYTHRIN"/>
    <property type="match status" value="1"/>
</dbReference>
<evidence type="ECO:0000256" key="2">
    <source>
        <dbReference type="ARBA" id="ARBA00022621"/>
    </source>
</evidence>
<keyword evidence="4" id="KW-0408">Iron</keyword>
<sequence>MKNFENEKHLLNYDEIDKLHREFLDIYNSVDSSSIDSYIQKLTALLQQSKRHFNVEEELMDKYSYPRSREHKDEHRKVLAEMQYFINNTNSLFGKKMLKAYYNEKLGDWFDLHLLSMDSDLTAFLKKAENGIV</sequence>
<dbReference type="NCBIfam" id="TIGR02481">
    <property type="entry name" value="hemeryth_dom"/>
    <property type="match status" value="1"/>
</dbReference>
<dbReference type="GO" id="GO:0005344">
    <property type="term" value="F:oxygen carrier activity"/>
    <property type="evidence" value="ECO:0007669"/>
    <property type="project" value="UniProtKB-KW"/>
</dbReference>
<dbReference type="AlphaFoldDB" id="A0A4Q0YGD8"/>
<dbReference type="SUPFAM" id="SSF47188">
    <property type="entry name" value="Hemerythrin-like"/>
    <property type="match status" value="1"/>
</dbReference>
<proteinExistence type="inferred from homology"/>
<dbReference type="Gene3D" id="1.20.120.50">
    <property type="entry name" value="Hemerythrin-like"/>
    <property type="match status" value="1"/>
</dbReference>
<dbReference type="RefSeq" id="WP_128979663.1">
    <property type="nucleotide sequence ID" value="NZ_PDKJ01000003.1"/>
</dbReference>
<dbReference type="Pfam" id="PF01814">
    <property type="entry name" value="Hemerythrin"/>
    <property type="match status" value="1"/>
</dbReference>
<evidence type="ECO:0000313" key="6">
    <source>
        <dbReference type="EMBL" id="RXJ69353.1"/>
    </source>
</evidence>
<organism evidence="6 7">
    <name type="scientific">Halarcobacter ebronensis</name>
    <dbReference type="NCBI Taxonomy" id="1462615"/>
    <lineage>
        <taxon>Bacteria</taxon>
        <taxon>Pseudomonadati</taxon>
        <taxon>Campylobacterota</taxon>
        <taxon>Epsilonproteobacteria</taxon>
        <taxon>Campylobacterales</taxon>
        <taxon>Arcobacteraceae</taxon>
        <taxon>Halarcobacter</taxon>
    </lineage>
</organism>
<evidence type="ECO:0000256" key="1">
    <source>
        <dbReference type="ARBA" id="ARBA00010587"/>
    </source>
</evidence>
<dbReference type="InterPro" id="IPR035938">
    <property type="entry name" value="Hemerythrin-like_sf"/>
</dbReference>
<dbReference type="PROSITE" id="PS00550">
    <property type="entry name" value="HEMERYTHRINS"/>
    <property type="match status" value="1"/>
</dbReference>
<dbReference type="EMBL" id="PDKJ01000003">
    <property type="protein sequence ID" value="RXJ69353.1"/>
    <property type="molecule type" value="Genomic_DNA"/>
</dbReference>
<protein>
    <submittedName>
        <fullName evidence="6">Hemerythrin</fullName>
    </submittedName>
</protein>
<dbReference type="Proteomes" id="UP000290172">
    <property type="component" value="Unassembled WGS sequence"/>
</dbReference>
<dbReference type="InterPro" id="IPR012312">
    <property type="entry name" value="Hemerythrin-like"/>
</dbReference>
<dbReference type="PANTHER" id="PTHR37164:SF1">
    <property type="entry name" value="BACTERIOHEMERYTHRIN"/>
    <property type="match status" value="1"/>
</dbReference>
<comment type="caution">
    <text evidence="6">The sequence shown here is derived from an EMBL/GenBank/DDBJ whole genome shotgun (WGS) entry which is preliminary data.</text>
</comment>
<evidence type="ECO:0000256" key="4">
    <source>
        <dbReference type="ARBA" id="ARBA00023004"/>
    </source>
</evidence>
<keyword evidence="2" id="KW-0561">Oxygen transport</keyword>
<keyword evidence="3" id="KW-0479">Metal-binding</keyword>
<evidence type="ECO:0000256" key="3">
    <source>
        <dbReference type="ARBA" id="ARBA00022723"/>
    </source>
</evidence>
<feature type="domain" description="Hemerythrin-like" evidence="5">
    <location>
        <begin position="13"/>
        <end position="122"/>
    </location>
</feature>
<name>A0A4Q0YGD8_9BACT</name>
<dbReference type="GO" id="GO:0046872">
    <property type="term" value="F:metal ion binding"/>
    <property type="evidence" value="ECO:0007669"/>
    <property type="project" value="UniProtKB-KW"/>
</dbReference>